<dbReference type="InterPro" id="IPR036259">
    <property type="entry name" value="MFS_trans_sf"/>
</dbReference>
<dbReference type="SUPFAM" id="SSF103473">
    <property type="entry name" value="MFS general substrate transporter"/>
    <property type="match status" value="1"/>
</dbReference>
<dbReference type="Pfam" id="PF00083">
    <property type="entry name" value="Sugar_tr"/>
    <property type="match status" value="1"/>
</dbReference>
<comment type="subcellular location">
    <subcellularLocation>
        <location evidence="1">Membrane</location>
    </subcellularLocation>
</comment>
<evidence type="ECO:0000256" key="5">
    <source>
        <dbReference type="SAM" id="Phobius"/>
    </source>
</evidence>
<evidence type="ECO:0000256" key="2">
    <source>
        <dbReference type="ARBA" id="ARBA00022692"/>
    </source>
</evidence>
<dbReference type="EMBL" id="JBJKBG010000006">
    <property type="protein sequence ID" value="KAL3734443.1"/>
    <property type="molecule type" value="Genomic_DNA"/>
</dbReference>
<feature type="transmembrane region" description="Helical" evidence="5">
    <location>
        <begin position="35"/>
        <end position="56"/>
    </location>
</feature>
<proteinExistence type="predicted"/>
<dbReference type="AlphaFoldDB" id="A0ABD3K416"/>
<reference evidence="6 7" key="1">
    <citation type="submission" date="2024-11" db="EMBL/GenBank/DDBJ databases">
        <title>Chromosome-level genome assembly of Eucalyptus globulus Labill. provides insights into its genome evolution.</title>
        <authorList>
            <person name="Li X."/>
        </authorList>
    </citation>
    <scope>NUCLEOTIDE SEQUENCE [LARGE SCALE GENOMIC DNA]</scope>
    <source>
        <strain evidence="6">CL2024</strain>
        <tissue evidence="6">Fresh tender leaves</tissue>
    </source>
</reference>
<evidence type="ECO:0000313" key="7">
    <source>
        <dbReference type="Proteomes" id="UP001634007"/>
    </source>
</evidence>
<sequence length="113" mass="12386">MFLYGRTFFFANCGPNMTTFIMPVELFPARFRMTFHWIAGAAGKVGAMIGAMVFLITSQARGMGVTSSILAGICMVGMAVTMLFTRETVGRSLEENKNENENESVQGKCFTCS</sequence>
<keyword evidence="4 5" id="KW-0472">Membrane</keyword>
<keyword evidence="7" id="KW-1185">Reference proteome</keyword>
<evidence type="ECO:0000256" key="1">
    <source>
        <dbReference type="ARBA" id="ARBA00004370"/>
    </source>
</evidence>
<dbReference type="GO" id="GO:0016020">
    <property type="term" value="C:membrane"/>
    <property type="evidence" value="ECO:0007669"/>
    <property type="project" value="UniProtKB-SubCell"/>
</dbReference>
<gene>
    <name evidence="6" type="ORF">ACJRO7_023749</name>
</gene>
<accession>A0ABD3K416</accession>
<keyword evidence="2 5" id="KW-0812">Transmembrane</keyword>
<evidence type="ECO:0000256" key="3">
    <source>
        <dbReference type="ARBA" id="ARBA00022989"/>
    </source>
</evidence>
<feature type="transmembrane region" description="Helical" evidence="5">
    <location>
        <begin position="62"/>
        <end position="84"/>
    </location>
</feature>
<dbReference type="Gene3D" id="1.20.1250.20">
    <property type="entry name" value="MFS general substrate transporter like domains"/>
    <property type="match status" value="1"/>
</dbReference>
<keyword evidence="3 5" id="KW-1133">Transmembrane helix</keyword>
<organism evidence="6 7">
    <name type="scientific">Eucalyptus globulus</name>
    <name type="common">Tasmanian blue gum</name>
    <dbReference type="NCBI Taxonomy" id="34317"/>
    <lineage>
        <taxon>Eukaryota</taxon>
        <taxon>Viridiplantae</taxon>
        <taxon>Streptophyta</taxon>
        <taxon>Embryophyta</taxon>
        <taxon>Tracheophyta</taxon>
        <taxon>Spermatophyta</taxon>
        <taxon>Magnoliopsida</taxon>
        <taxon>eudicotyledons</taxon>
        <taxon>Gunneridae</taxon>
        <taxon>Pentapetalae</taxon>
        <taxon>rosids</taxon>
        <taxon>malvids</taxon>
        <taxon>Myrtales</taxon>
        <taxon>Myrtaceae</taxon>
        <taxon>Myrtoideae</taxon>
        <taxon>Eucalypteae</taxon>
        <taxon>Eucalyptus</taxon>
    </lineage>
</organism>
<evidence type="ECO:0000256" key="4">
    <source>
        <dbReference type="ARBA" id="ARBA00023136"/>
    </source>
</evidence>
<evidence type="ECO:0000313" key="6">
    <source>
        <dbReference type="EMBL" id="KAL3734443.1"/>
    </source>
</evidence>
<dbReference type="Proteomes" id="UP001634007">
    <property type="component" value="Unassembled WGS sequence"/>
</dbReference>
<evidence type="ECO:0008006" key="8">
    <source>
        <dbReference type="Google" id="ProtNLM"/>
    </source>
</evidence>
<protein>
    <recommendedName>
        <fullName evidence="8">Major facilitator superfamily (MFS) profile domain-containing protein</fullName>
    </recommendedName>
</protein>
<dbReference type="InterPro" id="IPR005828">
    <property type="entry name" value="MFS_sugar_transport-like"/>
</dbReference>
<name>A0ABD3K416_EUCGL</name>
<comment type="caution">
    <text evidence="6">The sequence shown here is derived from an EMBL/GenBank/DDBJ whole genome shotgun (WGS) entry which is preliminary data.</text>
</comment>